<sequence length="276" mass="30280">MERNNKTWLERSAWMLATTALVIVACEKDFTLDNGPVQHDEQATSAAAVASVPYDDASTITDLAYQGAYDGKTYDALSCATITIDTLTSMMHRVTVDFGTGCTDAAGNTRMGVIRTTYTVPRTQGGATTDIEFINYYYNQIKIEGLYHQTYLGLNTANQPEWAVDIDGSAVYSPGDTLFYMSSRTRTWTNGFIPFDPSNIRFSITGTASGERTGNPSWLASTVEPLIWKYNCPYIVDGTYELSVVGLPNYQVDFGNGDCDNKAEVSDGNNTVIINL</sequence>
<accession>A0A6N6RL76</accession>
<gene>
    <name evidence="1" type="ORF">F8C67_04185</name>
</gene>
<dbReference type="AlphaFoldDB" id="A0A6N6RL76"/>
<dbReference type="EMBL" id="WBVO01000002">
    <property type="protein sequence ID" value="KAB2813891.1"/>
    <property type="molecule type" value="Genomic_DNA"/>
</dbReference>
<dbReference type="OrthoDB" id="1114031at2"/>
<keyword evidence="2" id="KW-1185">Reference proteome</keyword>
<dbReference type="Proteomes" id="UP000468650">
    <property type="component" value="Unassembled WGS sequence"/>
</dbReference>
<comment type="caution">
    <text evidence="1">The sequence shown here is derived from an EMBL/GenBank/DDBJ whole genome shotgun (WGS) entry which is preliminary data.</text>
</comment>
<evidence type="ECO:0000313" key="1">
    <source>
        <dbReference type="EMBL" id="KAB2813891.1"/>
    </source>
</evidence>
<reference evidence="1 2" key="1">
    <citation type="submission" date="2019-09" db="EMBL/GenBank/DDBJ databases">
        <title>Genomes of family Cryomorphaceae.</title>
        <authorList>
            <person name="Bowman J.P."/>
        </authorList>
    </citation>
    <scope>NUCLEOTIDE SEQUENCE [LARGE SCALE GENOMIC DNA]</scope>
    <source>
        <strain evidence="1 2">LMG 25704</strain>
    </source>
</reference>
<dbReference type="PROSITE" id="PS51257">
    <property type="entry name" value="PROKAR_LIPOPROTEIN"/>
    <property type="match status" value="1"/>
</dbReference>
<protein>
    <submittedName>
        <fullName evidence="1">Uncharacterized protein</fullName>
    </submittedName>
</protein>
<dbReference type="RefSeq" id="WP_151666559.1">
    <property type="nucleotide sequence ID" value="NZ_WBVO01000002.1"/>
</dbReference>
<evidence type="ECO:0000313" key="2">
    <source>
        <dbReference type="Proteomes" id="UP000468650"/>
    </source>
</evidence>
<organism evidence="1 2">
    <name type="scientific">Phaeocystidibacter luteus</name>
    <dbReference type="NCBI Taxonomy" id="911197"/>
    <lineage>
        <taxon>Bacteria</taxon>
        <taxon>Pseudomonadati</taxon>
        <taxon>Bacteroidota</taxon>
        <taxon>Flavobacteriia</taxon>
        <taxon>Flavobacteriales</taxon>
        <taxon>Phaeocystidibacteraceae</taxon>
        <taxon>Phaeocystidibacter</taxon>
    </lineage>
</organism>
<proteinExistence type="predicted"/>
<name>A0A6N6RL76_9FLAO</name>